<feature type="transmembrane region" description="Helical" evidence="1">
    <location>
        <begin position="64"/>
        <end position="89"/>
    </location>
</feature>
<sequence length="149" mass="16157">MTALRVAELAAERSRSYVATRPALYVVGSESDPHRIARERAEQRRQDLALAQAREERLIMVKSWSVKAVFVLAAISLSIFAGLLVGSLFTPSAVASDVYQVVQGDTLWDIASRVRGSYSVTDMMALIQELNQLPNSGVVAGQVLLIPAG</sequence>
<reference evidence="4" key="1">
    <citation type="submission" date="2016-11" db="EMBL/GenBank/DDBJ databases">
        <title>Actinomyces gypaetusis sp. nov. isolated from Gypaetus barbatus in Qinghai Tibet Plateau China.</title>
        <authorList>
            <person name="Meng X."/>
        </authorList>
    </citation>
    <scope>NUCLEOTIDE SEQUENCE [LARGE SCALE GENOMIC DNA]</scope>
    <source>
        <strain evidence="4">DSM 15383</strain>
    </source>
</reference>
<dbReference type="OrthoDB" id="5084290at2"/>
<keyword evidence="1" id="KW-1133">Transmembrane helix</keyword>
<dbReference type="STRING" id="156892.BM477_04510"/>
<comment type="caution">
    <text evidence="3">The sequence shown here is derived from an EMBL/GenBank/DDBJ whole genome shotgun (WGS) entry which is preliminary data.</text>
</comment>
<dbReference type="EMBL" id="MPDM01000004">
    <property type="protein sequence ID" value="OKL49255.1"/>
    <property type="molecule type" value="Genomic_DNA"/>
</dbReference>
<evidence type="ECO:0000313" key="4">
    <source>
        <dbReference type="Proteomes" id="UP000186465"/>
    </source>
</evidence>
<accession>A0A1Q5PPC9</accession>
<evidence type="ECO:0000259" key="2">
    <source>
        <dbReference type="PROSITE" id="PS51782"/>
    </source>
</evidence>
<keyword evidence="1" id="KW-0472">Membrane</keyword>
<dbReference type="AlphaFoldDB" id="A0A1Q5PPC9"/>
<keyword evidence="1" id="KW-0812">Transmembrane</keyword>
<organism evidence="3 4">
    <name type="scientific">Boudabousia marimammalium</name>
    <dbReference type="NCBI Taxonomy" id="156892"/>
    <lineage>
        <taxon>Bacteria</taxon>
        <taxon>Bacillati</taxon>
        <taxon>Actinomycetota</taxon>
        <taxon>Actinomycetes</taxon>
        <taxon>Actinomycetales</taxon>
        <taxon>Actinomycetaceae</taxon>
        <taxon>Boudabousia</taxon>
    </lineage>
</organism>
<feature type="domain" description="LysM" evidence="2">
    <location>
        <begin position="97"/>
        <end position="146"/>
    </location>
</feature>
<gene>
    <name evidence="3" type="ORF">BM477_04510</name>
</gene>
<dbReference type="SMART" id="SM00257">
    <property type="entry name" value="LysM"/>
    <property type="match status" value="1"/>
</dbReference>
<evidence type="ECO:0000256" key="1">
    <source>
        <dbReference type="SAM" id="Phobius"/>
    </source>
</evidence>
<name>A0A1Q5PPC9_9ACTO</name>
<dbReference type="Gene3D" id="3.10.350.10">
    <property type="entry name" value="LysM domain"/>
    <property type="match status" value="1"/>
</dbReference>
<dbReference type="CDD" id="cd00118">
    <property type="entry name" value="LysM"/>
    <property type="match status" value="1"/>
</dbReference>
<dbReference type="InterPro" id="IPR036779">
    <property type="entry name" value="LysM_dom_sf"/>
</dbReference>
<dbReference type="PROSITE" id="PS51782">
    <property type="entry name" value="LYSM"/>
    <property type="match status" value="1"/>
</dbReference>
<dbReference type="InterPro" id="IPR018392">
    <property type="entry name" value="LysM"/>
</dbReference>
<dbReference type="RefSeq" id="WP_075361495.1">
    <property type="nucleotide sequence ID" value="NZ_MPDM01000004.1"/>
</dbReference>
<proteinExistence type="predicted"/>
<keyword evidence="4" id="KW-1185">Reference proteome</keyword>
<dbReference type="Pfam" id="PF01476">
    <property type="entry name" value="LysM"/>
    <property type="match status" value="1"/>
</dbReference>
<dbReference type="SUPFAM" id="SSF54106">
    <property type="entry name" value="LysM domain"/>
    <property type="match status" value="1"/>
</dbReference>
<evidence type="ECO:0000313" key="3">
    <source>
        <dbReference type="EMBL" id="OKL49255.1"/>
    </source>
</evidence>
<protein>
    <recommendedName>
        <fullName evidence="2">LysM domain-containing protein</fullName>
    </recommendedName>
</protein>
<dbReference type="Proteomes" id="UP000186465">
    <property type="component" value="Unassembled WGS sequence"/>
</dbReference>